<protein>
    <submittedName>
        <fullName evidence="3">DUF4283 domain-containing protein</fullName>
    </submittedName>
</protein>
<evidence type="ECO:0000259" key="2">
    <source>
        <dbReference type="Pfam" id="PF14111"/>
    </source>
</evidence>
<dbReference type="InterPro" id="IPR040256">
    <property type="entry name" value="At4g02000-like"/>
</dbReference>
<gene>
    <name evidence="3" type="ORF">CFOL_v3_19685</name>
</gene>
<feature type="domain" description="DUF4283" evidence="2">
    <location>
        <begin position="18"/>
        <end position="95"/>
    </location>
</feature>
<reference evidence="4" key="1">
    <citation type="submission" date="2016-04" db="EMBL/GenBank/DDBJ databases">
        <title>Cephalotus genome sequencing.</title>
        <authorList>
            <person name="Fukushima K."/>
            <person name="Hasebe M."/>
            <person name="Fang X."/>
        </authorList>
    </citation>
    <scope>NUCLEOTIDE SEQUENCE [LARGE SCALE GENOMIC DNA]</scope>
    <source>
        <strain evidence="4">cv. St1</strain>
    </source>
</reference>
<evidence type="ECO:0000256" key="1">
    <source>
        <dbReference type="SAM" id="MobiDB-lite"/>
    </source>
</evidence>
<comment type="caution">
    <text evidence="3">The sequence shown here is derived from an EMBL/GenBank/DDBJ whole genome shotgun (WGS) entry which is preliminary data.</text>
</comment>
<feature type="non-terminal residue" evidence="3">
    <location>
        <position position="1"/>
    </location>
</feature>
<sequence length="260" mass="28522">GLPLITFSPDDFQATAAFNQLTLLAKFSSSVPHVNVFDVHVNTAWGLSQPATVGSLDPRHISIQLHSMDDLSIAWSRFSRTFNGQPFLLLRWSAAYKRHDSPQAALWMRLPGLPLPLHNPSFLKAIGDSLGRFLRSDDFTRKLKNPRVARLCVEMDLSAPLPPAFAVAIGELKVHQRIIYESRIPFCTRCRLQGHSDISCRNKKRKLPSVESVPSAPSGKAPSGGLLPAGTPSPGPNNFLPTMLVASSPTAHHLFVILPK</sequence>
<dbReference type="AlphaFoldDB" id="A0A1Q3C7L1"/>
<accession>A0A1Q3C7L1</accession>
<keyword evidence="4" id="KW-1185">Reference proteome</keyword>
<dbReference type="PANTHER" id="PTHR31286:SF99">
    <property type="entry name" value="DUF4283 DOMAIN-CONTAINING PROTEIN"/>
    <property type="match status" value="1"/>
</dbReference>
<proteinExistence type="predicted"/>
<dbReference type="InterPro" id="IPR025558">
    <property type="entry name" value="DUF4283"/>
</dbReference>
<dbReference type="Pfam" id="PF14111">
    <property type="entry name" value="DUF4283"/>
    <property type="match status" value="1"/>
</dbReference>
<organism evidence="3 4">
    <name type="scientific">Cephalotus follicularis</name>
    <name type="common">Albany pitcher plant</name>
    <dbReference type="NCBI Taxonomy" id="3775"/>
    <lineage>
        <taxon>Eukaryota</taxon>
        <taxon>Viridiplantae</taxon>
        <taxon>Streptophyta</taxon>
        <taxon>Embryophyta</taxon>
        <taxon>Tracheophyta</taxon>
        <taxon>Spermatophyta</taxon>
        <taxon>Magnoliopsida</taxon>
        <taxon>eudicotyledons</taxon>
        <taxon>Gunneridae</taxon>
        <taxon>Pentapetalae</taxon>
        <taxon>rosids</taxon>
        <taxon>fabids</taxon>
        <taxon>Oxalidales</taxon>
        <taxon>Cephalotaceae</taxon>
        <taxon>Cephalotus</taxon>
    </lineage>
</organism>
<evidence type="ECO:0000313" key="3">
    <source>
        <dbReference type="EMBL" id="GAV76210.1"/>
    </source>
</evidence>
<feature type="region of interest" description="Disordered" evidence="1">
    <location>
        <begin position="203"/>
        <end position="233"/>
    </location>
</feature>
<evidence type="ECO:0000313" key="4">
    <source>
        <dbReference type="Proteomes" id="UP000187406"/>
    </source>
</evidence>
<dbReference type="PANTHER" id="PTHR31286">
    <property type="entry name" value="GLYCINE-RICH CELL WALL STRUCTURAL PROTEIN 1.8-LIKE"/>
    <property type="match status" value="1"/>
</dbReference>
<dbReference type="OrthoDB" id="1751950at2759"/>
<dbReference type="EMBL" id="BDDD01001464">
    <property type="protein sequence ID" value="GAV76210.1"/>
    <property type="molecule type" value="Genomic_DNA"/>
</dbReference>
<name>A0A1Q3C7L1_CEPFO</name>
<dbReference type="Proteomes" id="UP000187406">
    <property type="component" value="Unassembled WGS sequence"/>
</dbReference>
<dbReference type="InParanoid" id="A0A1Q3C7L1"/>